<evidence type="ECO:0000313" key="4">
    <source>
        <dbReference type="Proteomes" id="UP000219048"/>
    </source>
</evidence>
<reference evidence="4" key="1">
    <citation type="submission" date="2017-09" db="EMBL/GenBank/DDBJ databases">
        <authorList>
            <person name="Varghese N."/>
            <person name="Submissions S."/>
        </authorList>
    </citation>
    <scope>NUCLEOTIDE SEQUENCE [LARGE SCALE GENOMIC DNA]</scope>
    <source>
        <strain evidence="4">DSM 25885</strain>
    </source>
</reference>
<keyword evidence="1" id="KW-0732">Signal</keyword>
<accession>A0A285MX06</accession>
<evidence type="ECO:0000313" key="3">
    <source>
        <dbReference type="EMBL" id="SNZ01638.1"/>
    </source>
</evidence>
<evidence type="ECO:0000256" key="1">
    <source>
        <dbReference type="SAM" id="SignalP"/>
    </source>
</evidence>
<organism evidence="3 4">
    <name type="scientific">Flagellimonas pacifica</name>
    <dbReference type="NCBI Taxonomy" id="1247520"/>
    <lineage>
        <taxon>Bacteria</taxon>
        <taxon>Pseudomonadati</taxon>
        <taxon>Bacteroidota</taxon>
        <taxon>Flavobacteriia</taxon>
        <taxon>Flavobacteriales</taxon>
        <taxon>Flavobacteriaceae</taxon>
        <taxon>Flagellimonas</taxon>
    </lineage>
</organism>
<evidence type="ECO:0000259" key="2">
    <source>
        <dbReference type="Pfam" id="PF06439"/>
    </source>
</evidence>
<dbReference type="GO" id="GO:0016787">
    <property type="term" value="F:hydrolase activity"/>
    <property type="evidence" value="ECO:0007669"/>
    <property type="project" value="InterPro"/>
</dbReference>
<dbReference type="Gene3D" id="2.60.120.560">
    <property type="entry name" value="Exo-inulinase, domain 1"/>
    <property type="match status" value="1"/>
</dbReference>
<dbReference type="OrthoDB" id="9806233at2"/>
<feature type="chain" id="PRO_5012312392" description="3-keto-alpha-glucoside-1,2-lyase/3-keto-2-hydroxy-glucal hydratase domain-containing protein" evidence="1">
    <location>
        <begin position="32"/>
        <end position="239"/>
    </location>
</feature>
<name>A0A285MX06_9FLAO</name>
<feature type="domain" description="3-keto-alpha-glucoside-1,2-lyase/3-keto-2-hydroxy-glucal hydratase" evidence="2">
    <location>
        <begin position="45"/>
        <end position="233"/>
    </location>
</feature>
<gene>
    <name evidence="3" type="ORF">SAMN06265377_3480</name>
</gene>
<feature type="signal peptide" evidence="1">
    <location>
        <begin position="1"/>
        <end position="31"/>
    </location>
</feature>
<dbReference type="InterPro" id="IPR010496">
    <property type="entry name" value="AL/BT2_dom"/>
</dbReference>
<proteinExistence type="predicted"/>
<dbReference type="Pfam" id="PF06439">
    <property type="entry name" value="3keto-disac_hyd"/>
    <property type="match status" value="1"/>
</dbReference>
<dbReference type="EMBL" id="OBEH01000006">
    <property type="protein sequence ID" value="SNZ01638.1"/>
    <property type="molecule type" value="Genomic_DNA"/>
</dbReference>
<dbReference type="Proteomes" id="UP000219048">
    <property type="component" value="Unassembled WGS sequence"/>
</dbReference>
<dbReference type="AlphaFoldDB" id="A0A285MX06"/>
<protein>
    <recommendedName>
        <fullName evidence="2">3-keto-alpha-glucoside-1,2-lyase/3-keto-2-hydroxy-glucal hydratase domain-containing protein</fullName>
    </recommendedName>
</protein>
<sequence>MVQKHKNQKTVKALSGNIKLFFFLTCFAVFAMPCVGQNQMSGEDGFIKLFNDENLDGWIGNKESYRAENGCIVVDPNGGGSGGNLFTEDQYSDFILKFEFQLTPGANNGLGIHAPLDGDVAYVGKELQILDNSAEKYSKLKPYQYHGSVYGVIPAKRGFLRPVGQWNMQMVTVQGSKIKVVLNGNIIVDGDFLEASKNGAMDKNEHPGLQRTVGHIGFLGHGDVVRFKNIKIKELPSKK</sequence>
<keyword evidence="4" id="KW-1185">Reference proteome</keyword>